<protein>
    <recommendedName>
        <fullName evidence="4">DUF3592 domain-containing protein</fullName>
    </recommendedName>
</protein>
<accession>A0A7W3ZMV3</accession>
<name>A0A7W3ZMV3_9ACTN</name>
<keyword evidence="1" id="KW-0472">Membrane</keyword>
<dbReference type="Proteomes" id="UP000525686">
    <property type="component" value="Unassembled WGS sequence"/>
</dbReference>
<evidence type="ECO:0000256" key="1">
    <source>
        <dbReference type="SAM" id="Phobius"/>
    </source>
</evidence>
<keyword evidence="1" id="KW-0812">Transmembrane</keyword>
<proteinExistence type="predicted"/>
<dbReference type="AlphaFoldDB" id="A0A7W3ZMV3"/>
<evidence type="ECO:0000313" key="2">
    <source>
        <dbReference type="EMBL" id="MBB1253900.1"/>
    </source>
</evidence>
<feature type="transmembrane region" description="Helical" evidence="1">
    <location>
        <begin position="181"/>
        <end position="203"/>
    </location>
</feature>
<keyword evidence="1" id="KW-1133">Transmembrane helix</keyword>
<sequence>MTGRPRSTGTERWAAGCWGLLGLALGVVAAALLLVHVPERLERERDFDAVGRCAADRPPAECRRLAATVREAVSEHRNRKTYHRLTLTDAGGTTHRVEMLGRHPVFGAVSPGDPVTMTVWREQVRRVDFGELRQETTATPTGAYRLTAAAGLSTLAVSLGFLWAAWWWARRHTESPEREPRQVTVVVLAALGGAAIAFVAPLATDDLRTALLVAAVGEVPVAVVAALLVRHHRRRAGRSFDVTPRRPEKERCFPGTVLGEVPYAVPGYDHLVAAPGLLAATPDPTGRVARRPLPGTLVVERVRLPHRGDPGGTPGPGSHVVQCRDGGTPVFIVTDRADVPWVLGALGPRREALPRGGGEGN</sequence>
<reference evidence="3" key="1">
    <citation type="submission" date="2020-05" db="EMBL/GenBank/DDBJ databases">
        <title>Classification of alakaliphilic streptomycetes isolated from an alkaline soil next to Lonar Crater, India and a proposal for the recognition of Streptomyces alkaliterrae sp. nov.</title>
        <authorList>
            <person name="Golinska P."/>
        </authorList>
    </citation>
    <scope>NUCLEOTIDE SEQUENCE [LARGE SCALE GENOMIC DNA]</scope>
    <source>
        <strain evidence="3">OF3</strain>
    </source>
</reference>
<dbReference type="EMBL" id="JABJWZ010000076">
    <property type="protein sequence ID" value="MBB1253900.1"/>
    <property type="molecule type" value="Genomic_DNA"/>
</dbReference>
<feature type="transmembrane region" description="Helical" evidence="1">
    <location>
        <begin position="12"/>
        <end position="35"/>
    </location>
</feature>
<evidence type="ECO:0000313" key="3">
    <source>
        <dbReference type="Proteomes" id="UP000525686"/>
    </source>
</evidence>
<feature type="transmembrane region" description="Helical" evidence="1">
    <location>
        <begin position="209"/>
        <end position="229"/>
    </location>
</feature>
<comment type="caution">
    <text evidence="2">The sequence shown here is derived from an EMBL/GenBank/DDBJ whole genome shotgun (WGS) entry which is preliminary data.</text>
</comment>
<organism evidence="2 3">
    <name type="scientific">Streptomyces alkaliterrae</name>
    <dbReference type="NCBI Taxonomy" id="2213162"/>
    <lineage>
        <taxon>Bacteria</taxon>
        <taxon>Bacillati</taxon>
        <taxon>Actinomycetota</taxon>
        <taxon>Actinomycetes</taxon>
        <taxon>Kitasatosporales</taxon>
        <taxon>Streptomycetaceae</taxon>
        <taxon>Streptomyces</taxon>
    </lineage>
</organism>
<evidence type="ECO:0008006" key="4">
    <source>
        <dbReference type="Google" id="ProtNLM"/>
    </source>
</evidence>
<dbReference type="RefSeq" id="WP_181354206.1">
    <property type="nucleotide sequence ID" value="NZ_JABJWZ010000076.1"/>
</dbReference>
<gene>
    <name evidence="2" type="ORF">H3146_11070</name>
</gene>
<feature type="transmembrane region" description="Helical" evidence="1">
    <location>
        <begin position="148"/>
        <end position="169"/>
    </location>
</feature>